<comment type="caution">
    <text evidence="2">The sequence shown here is derived from an EMBL/GenBank/DDBJ whole genome shotgun (WGS) entry which is preliminary data.</text>
</comment>
<proteinExistence type="predicted"/>
<gene>
    <name evidence="2" type="ORF">A3D78_04770</name>
</gene>
<dbReference type="EMBL" id="MFJM01000072">
    <property type="protein sequence ID" value="OGG15787.1"/>
    <property type="molecule type" value="Genomic_DNA"/>
</dbReference>
<protein>
    <submittedName>
        <fullName evidence="2">Uncharacterized protein</fullName>
    </submittedName>
</protein>
<dbReference type="Proteomes" id="UP000176253">
    <property type="component" value="Unassembled WGS sequence"/>
</dbReference>
<evidence type="ECO:0000313" key="2">
    <source>
        <dbReference type="EMBL" id="OGG15787.1"/>
    </source>
</evidence>
<evidence type="ECO:0000313" key="3">
    <source>
        <dbReference type="Proteomes" id="UP000176253"/>
    </source>
</evidence>
<sequence length="191" mass="21666">MSGRILKTIFVIIIFITLGEVGYYVYITFNSAPSKSSKIPFFKSNNISSSPTIEPIYKKSIKSGQNLKPLLSDKSSEFLTNIYPKYLKSKKQNNNHSIIITERINGIVGKIGFDNQENVYEISIVDDKGLILTADFFNESNLRQAIYLKESEQGNTAIKFDQIKQGDKIEKTVKYDLTDDAKSVIQYIIKT</sequence>
<keyword evidence="1" id="KW-1133">Transmembrane helix</keyword>
<organism evidence="2 3">
    <name type="scientific">Candidatus Gottesmanbacteria bacterium RIFCSPHIGHO2_02_FULL_39_14</name>
    <dbReference type="NCBI Taxonomy" id="1798383"/>
    <lineage>
        <taxon>Bacteria</taxon>
        <taxon>Candidatus Gottesmaniibacteriota</taxon>
    </lineage>
</organism>
<reference evidence="2 3" key="1">
    <citation type="journal article" date="2016" name="Nat. Commun.">
        <title>Thousands of microbial genomes shed light on interconnected biogeochemical processes in an aquifer system.</title>
        <authorList>
            <person name="Anantharaman K."/>
            <person name="Brown C.T."/>
            <person name="Hug L.A."/>
            <person name="Sharon I."/>
            <person name="Castelle C.J."/>
            <person name="Probst A.J."/>
            <person name="Thomas B.C."/>
            <person name="Singh A."/>
            <person name="Wilkins M.J."/>
            <person name="Karaoz U."/>
            <person name="Brodie E.L."/>
            <person name="Williams K.H."/>
            <person name="Hubbard S.S."/>
            <person name="Banfield J.F."/>
        </authorList>
    </citation>
    <scope>NUCLEOTIDE SEQUENCE [LARGE SCALE GENOMIC DNA]</scope>
</reference>
<feature type="transmembrane region" description="Helical" evidence="1">
    <location>
        <begin position="9"/>
        <end position="29"/>
    </location>
</feature>
<name>A0A1F5ZUP1_9BACT</name>
<dbReference type="STRING" id="1798383.A3D78_04770"/>
<dbReference type="AlphaFoldDB" id="A0A1F5ZUP1"/>
<keyword evidence="1" id="KW-0472">Membrane</keyword>
<accession>A0A1F5ZUP1</accession>
<evidence type="ECO:0000256" key="1">
    <source>
        <dbReference type="SAM" id="Phobius"/>
    </source>
</evidence>
<keyword evidence="1" id="KW-0812">Transmembrane</keyword>